<accession>A0A7C8MAC3</accession>
<name>A0A7C8MAC3_9PLEO</name>
<evidence type="ECO:0000313" key="2">
    <source>
        <dbReference type="EMBL" id="KAF2870363.1"/>
    </source>
</evidence>
<keyword evidence="1" id="KW-1133">Transmembrane helix</keyword>
<comment type="caution">
    <text evidence="2">The sequence shown here is derived from an EMBL/GenBank/DDBJ whole genome shotgun (WGS) entry which is preliminary data.</text>
</comment>
<protein>
    <submittedName>
        <fullName evidence="2">Uncharacterized protein</fullName>
    </submittedName>
</protein>
<dbReference type="AlphaFoldDB" id="A0A7C8MAC3"/>
<dbReference type="Proteomes" id="UP000481861">
    <property type="component" value="Unassembled WGS sequence"/>
</dbReference>
<sequence>MRVGACGRLAFNTCIALSSDLVSATGHAPFSRPSVAHSSTQDSYNTTNNNNFSGGAGVWRYPFIYHLLASARFTSTGALSVLVGTLVYRILWILSTLFFLACMPCQVMGGLGMN</sequence>
<evidence type="ECO:0000313" key="3">
    <source>
        <dbReference type="Proteomes" id="UP000481861"/>
    </source>
</evidence>
<keyword evidence="1" id="KW-0812">Transmembrane</keyword>
<organism evidence="2 3">
    <name type="scientific">Massariosphaeria phaeospora</name>
    <dbReference type="NCBI Taxonomy" id="100035"/>
    <lineage>
        <taxon>Eukaryota</taxon>
        <taxon>Fungi</taxon>
        <taxon>Dikarya</taxon>
        <taxon>Ascomycota</taxon>
        <taxon>Pezizomycotina</taxon>
        <taxon>Dothideomycetes</taxon>
        <taxon>Pleosporomycetidae</taxon>
        <taxon>Pleosporales</taxon>
        <taxon>Pleosporales incertae sedis</taxon>
        <taxon>Massariosphaeria</taxon>
    </lineage>
</organism>
<feature type="transmembrane region" description="Helical" evidence="1">
    <location>
        <begin position="90"/>
        <end position="111"/>
    </location>
</feature>
<keyword evidence="1" id="KW-0472">Membrane</keyword>
<dbReference type="EMBL" id="JAADJZ010000014">
    <property type="protein sequence ID" value="KAF2870363.1"/>
    <property type="molecule type" value="Genomic_DNA"/>
</dbReference>
<reference evidence="2 3" key="1">
    <citation type="submission" date="2020-01" db="EMBL/GenBank/DDBJ databases">
        <authorList>
            <consortium name="DOE Joint Genome Institute"/>
            <person name="Haridas S."/>
            <person name="Albert R."/>
            <person name="Binder M."/>
            <person name="Bloem J."/>
            <person name="Labutti K."/>
            <person name="Salamov A."/>
            <person name="Andreopoulos B."/>
            <person name="Baker S.E."/>
            <person name="Barry K."/>
            <person name="Bills G."/>
            <person name="Bluhm B.H."/>
            <person name="Cannon C."/>
            <person name="Castanera R."/>
            <person name="Culley D.E."/>
            <person name="Daum C."/>
            <person name="Ezra D."/>
            <person name="Gonzalez J.B."/>
            <person name="Henrissat B."/>
            <person name="Kuo A."/>
            <person name="Liang C."/>
            <person name="Lipzen A."/>
            <person name="Lutzoni F."/>
            <person name="Magnuson J."/>
            <person name="Mondo S."/>
            <person name="Nolan M."/>
            <person name="Ohm R."/>
            <person name="Pangilinan J."/>
            <person name="Park H.-J.H."/>
            <person name="Ramirez L."/>
            <person name="Alfaro M."/>
            <person name="Sun H."/>
            <person name="Tritt A."/>
            <person name="Yoshinaga Y."/>
            <person name="Zwiers L.-H.L."/>
            <person name="Turgeon B.G."/>
            <person name="Goodwin S.B."/>
            <person name="Spatafora J.W."/>
            <person name="Crous P.W."/>
            <person name="Grigoriev I.V."/>
        </authorList>
    </citation>
    <scope>NUCLEOTIDE SEQUENCE [LARGE SCALE GENOMIC DNA]</scope>
    <source>
        <strain evidence="2 3">CBS 611.86</strain>
    </source>
</reference>
<evidence type="ECO:0000256" key="1">
    <source>
        <dbReference type="SAM" id="Phobius"/>
    </source>
</evidence>
<gene>
    <name evidence="2" type="ORF">BDV95DRAFT_79612</name>
</gene>
<proteinExistence type="predicted"/>
<keyword evidence="3" id="KW-1185">Reference proteome</keyword>